<evidence type="ECO:0000259" key="1">
    <source>
        <dbReference type="PROSITE" id="PS50801"/>
    </source>
</evidence>
<dbReference type="InterPro" id="IPR058548">
    <property type="entry name" value="MlaB-like_STAS"/>
</dbReference>
<dbReference type="Pfam" id="PF13466">
    <property type="entry name" value="STAS_2"/>
    <property type="match status" value="1"/>
</dbReference>
<keyword evidence="3" id="KW-1185">Reference proteome</keyword>
<organism evidence="2 3">
    <name type="scientific">Marinibactrum halimedae</name>
    <dbReference type="NCBI Taxonomy" id="1444977"/>
    <lineage>
        <taxon>Bacteria</taxon>
        <taxon>Pseudomonadati</taxon>
        <taxon>Pseudomonadota</taxon>
        <taxon>Gammaproteobacteria</taxon>
        <taxon>Cellvibrionales</taxon>
        <taxon>Cellvibrionaceae</taxon>
        <taxon>Marinibactrum</taxon>
    </lineage>
</organism>
<dbReference type="EMBL" id="BSPD01000002">
    <property type="protein sequence ID" value="GLS24397.1"/>
    <property type="molecule type" value="Genomic_DNA"/>
</dbReference>
<dbReference type="InterPro" id="IPR052746">
    <property type="entry name" value="MlaB_ABC_Transporter"/>
</dbReference>
<dbReference type="Gene3D" id="3.30.750.24">
    <property type="entry name" value="STAS domain"/>
    <property type="match status" value="1"/>
</dbReference>
<dbReference type="PROSITE" id="PS50801">
    <property type="entry name" value="STAS"/>
    <property type="match status" value="1"/>
</dbReference>
<dbReference type="InterPro" id="IPR036513">
    <property type="entry name" value="STAS_dom_sf"/>
</dbReference>
<dbReference type="SUPFAM" id="SSF52091">
    <property type="entry name" value="SpoIIaa-like"/>
    <property type="match status" value="1"/>
</dbReference>
<feature type="domain" description="STAS" evidence="1">
    <location>
        <begin position="1"/>
        <end position="94"/>
    </location>
</feature>
<name>A0AA37WMS3_9GAMM</name>
<accession>A0AA37WMS3</accession>
<dbReference type="PANTHER" id="PTHR35849">
    <property type="entry name" value="BLR2341 PROTEIN"/>
    <property type="match status" value="1"/>
</dbReference>
<comment type="caution">
    <text evidence="2">The sequence shown here is derived from an EMBL/GenBank/DDBJ whole genome shotgun (WGS) entry which is preliminary data.</text>
</comment>
<sequence>MSKKSIFLCGESLDIHQVSELYEALGELFGDKKEIEIEAKKVSRVDTAGLQLFIAFQKKLSESGGKLLWRQPSDNLLKSAHLLGVEVWIGLDSN</sequence>
<protein>
    <recommendedName>
        <fullName evidence="1">STAS domain-containing protein</fullName>
    </recommendedName>
</protein>
<dbReference type="InterPro" id="IPR002645">
    <property type="entry name" value="STAS_dom"/>
</dbReference>
<gene>
    <name evidence="2" type="ORF">GCM10007877_01080</name>
</gene>
<dbReference type="RefSeq" id="WP_232594897.1">
    <property type="nucleotide sequence ID" value="NZ_BSPD01000002.1"/>
</dbReference>
<dbReference type="Proteomes" id="UP001156870">
    <property type="component" value="Unassembled WGS sequence"/>
</dbReference>
<evidence type="ECO:0000313" key="3">
    <source>
        <dbReference type="Proteomes" id="UP001156870"/>
    </source>
</evidence>
<reference evidence="2 3" key="1">
    <citation type="journal article" date="2014" name="Int. J. Syst. Evol. Microbiol.">
        <title>Complete genome sequence of Corynebacterium casei LMG S-19264T (=DSM 44701T), isolated from a smear-ripened cheese.</title>
        <authorList>
            <consortium name="US DOE Joint Genome Institute (JGI-PGF)"/>
            <person name="Walter F."/>
            <person name="Albersmeier A."/>
            <person name="Kalinowski J."/>
            <person name="Ruckert C."/>
        </authorList>
    </citation>
    <scope>NUCLEOTIDE SEQUENCE [LARGE SCALE GENOMIC DNA]</scope>
    <source>
        <strain evidence="2 3">NBRC 110095</strain>
    </source>
</reference>
<proteinExistence type="predicted"/>
<evidence type="ECO:0000313" key="2">
    <source>
        <dbReference type="EMBL" id="GLS24397.1"/>
    </source>
</evidence>
<dbReference type="AlphaFoldDB" id="A0AA37WMS3"/>
<dbReference type="PANTHER" id="PTHR35849:SF2">
    <property type="entry name" value="BLR2341 PROTEIN"/>
    <property type="match status" value="1"/>
</dbReference>